<proteinExistence type="predicted"/>
<organism evidence="2 3">
    <name type="scientific">Riccia sorocarpa</name>
    <dbReference type="NCBI Taxonomy" id="122646"/>
    <lineage>
        <taxon>Eukaryota</taxon>
        <taxon>Viridiplantae</taxon>
        <taxon>Streptophyta</taxon>
        <taxon>Embryophyta</taxon>
        <taxon>Marchantiophyta</taxon>
        <taxon>Marchantiopsida</taxon>
        <taxon>Marchantiidae</taxon>
        <taxon>Marchantiales</taxon>
        <taxon>Ricciaceae</taxon>
        <taxon>Riccia</taxon>
    </lineage>
</organism>
<comment type="caution">
    <text evidence="2">The sequence shown here is derived from an EMBL/GenBank/DDBJ whole genome shotgun (WGS) entry which is preliminary data.</text>
</comment>
<reference evidence="2 3" key="1">
    <citation type="submission" date="2024-09" db="EMBL/GenBank/DDBJ databases">
        <title>Chromosome-scale assembly of Riccia sorocarpa.</title>
        <authorList>
            <person name="Paukszto L."/>
        </authorList>
    </citation>
    <scope>NUCLEOTIDE SEQUENCE [LARGE SCALE GENOMIC DNA]</scope>
    <source>
        <strain evidence="2">LP-2024</strain>
        <tissue evidence="2">Aerial parts of the thallus</tissue>
    </source>
</reference>
<evidence type="ECO:0000256" key="1">
    <source>
        <dbReference type="SAM" id="Phobius"/>
    </source>
</evidence>
<dbReference type="EMBL" id="JBJQOH010000007">
    <property type="protein sequence ID" value="KAL3679315.1"/>
    <property type="molecule type" value="Genomic_DNA"/>
</dbReference>
<keyword evidence="1" id="KW-0812">Transmembrane</keyword>
<name>A0ABD3GMP7_9MARC</name>
<evidence type="ECO:0000313" key="3">
    <source>
        <dbReference type="Proteomes" id="UP001633002"/>
    </source>
</evidence>
<dbReference type="AlphaFoldDB" id="A0ABD3GMP7"/>
<evidence type="ECO:0000313" key="2">
    <source>
        <dbReference type="EMBL" id="KAL3679315.1"/>
    </source>
</evidence>
<keyword evidence="1" id="KW-0472">Membrane</keyword>
<keyword evidence="1" id="KW-1133">Transmembrane helix</keyword>
<protein>
    <submittedName>
        <fullName evidence="2">Uncharacterized protein</fullName>
    </submittedName>
</protein>
<sequence length="88" mass="9745">MEEEAAVMVAEPAVVVAVVAAVVVVAAAVAVVVRDTMVLIDRIDRWSRSFKFEDLSIQIYIANVQFDRYRDSVPAIQLILSLFLYTSA</sequence>
<feature type="transmembrane region" description="Helical" evidence="1">
    <location>
        <begin position="12"/>
        <end position="33"/>
    </location>
</feature>
<keyword evidence="3" id="KW-1185">Reference proteome</keyword>
<accession>A0ABD3GMP7</accession>
<dbReference type="Proteomes" id="UP001633002">
    <property type="component" value="Unassembled WGS sequence"/>
</dbReference>
<gene>
    <name evidence="2" type="ORF">R1sor_022271</name>
</gene>